<dbReference type="SUPFAM" id="SSF53335">
    <property type="entry name" value="S-adenosyl-L-methionine-dependent methyltransferases"/>
    <property type="match status" value="1"/>
</dbReference>
<evidence type="ECO:0000256" key="2">
    <source>
        <dbReference type="ARBA" id="ARBA00022801"/>
    </source>
</evidence>
<evidence type="ECO:0000256" key="1">
    <source>
        <dbReference type="ARBA" id="ARBA00022679"/>
    </source>
</evidence>
<evidence type="ECO:0000259" key="3">
    <source>
        <dbReference type="PROSITE" id="PS51462"/>
    </source>
</evidence>
<keyword evidence="2" id="KW-0378">Hydrolase</keyword>
<feature type="domain" description="Nudix hydrolase" evidence="3">
    <location>
        <begin position="232"/>
        <end position="363"/>
    </location>
</feature>
<dbReference type="PROSITE" id="PS51462">
    <property type="entry name" value="NUDIX"/>
    <property type="match status" value="1"/>
</dbReference>
<evidence type="ECO:0000313" key="5">
    <source>
        <dbReference type="Proteomes" id="UP000460157"/>
    </source>
</evidence>
<comment type="caution">
    <text evidence="4">The sequence shown here is derived from an EMBL/GenBank/DDBJ whole genome shotgun (WGS) entry which is preliminary data.</text>
</comment>
<gene>
    <name evidence="4" type="ORF">GNZ21_09975</name>
</gene>
<dbReference type="EMBL" id="WRPM01000070">
    <property type="protein sequence ID" value="MVT26681.1"/>
    <property type="molecule type" value="Genomic_DNA"/>
</dbReference>
<dbReference type="GO" id="GO:0008168">
    <property type="term" value="F:methyltransferase activity"/>
    <property type="evidence" value="ECO:0007669"/>
    <property type="project" value="UniProtKB-KW"/>
</dbReference>
<dbReference type="InterPro" id="IPR000086">
    <property type="entry name" value="NUDIX_hydrolase_dom"/>
</dbReference>
<protein>
    <submittedName>
        <fullName evidence="4">Methyltransferase domain-containing protein</fullName>
    </submittedName>
</protein>
<dbReference type="GO" id="GO:0032259">
    <property type="term" value="P:methylation"/>
    <property type="evidence" value="ECO:0007669"/>
    <property type="project" value="UniProtKB-KW"/>
</dbReference>
<accession>A0A7K1UKZ8</accession>
<dbReference type="GO" id="GO:0016787">
    <property type="term" value="F:hydrolase activity"/>
    <property type="evidence" value="ECO:0007669"/>
    <property type="project" value="UniProtKB-KW"/>
</dbReference>
<dbReference type="OrthoDB" id="9805171at2"/>
<dbReference type="RefSeq" id="WP_157323879.1">
    <property type="nucleotide sequence ID" value="NZ_BMFX01000002.1"/>
</dbReference>
<evidence type="ECO:0000313" key="4">
    <source>
        <dbReference type="EMBL" id="MVT26681.1"/>
    </source>
</evidence>
<dbReference type="Pfam" id="PF13649">
    <property type="entry name" value="Methyltransf_25"/>
    <property type="match status" value="1"/>
</dbReference>
<dbReference type="InterPro" id="IPR029063">
    <property type="entry name" value="SAM-dependent_MTases_sf"/>
</dbReference>
<dbReference type="SUPFAM" id="SSF55811">
    <property type="entry name" value="Nudix"/>
    <property type="match status" value="1"/>
</dbReference>
<sequence>MREGVRSAYQRRAGEYVQALGSLDVMASNDRQLISEWAESLTGRVVDAGCGPGHWTQLLYESGVDVVGIDMVEEFVESAKERFPSTPFEVGDFASLPFEDMQLGGILAWYSTIHIPPTEMPAVLDEFVRCLQPGGSLLMGFFSGEDIEKFNHAIAPAYFWPPDELRDELSQRGLSVVRVQTRHDLGSRPHGALWARKTPREELPVSNQPSDQRSEGMVLSEELRTAAEAEGIEKFVVGAVIHDVGRVLVVTRSLSDDFLPGLEEVPSGGVDSGEGLSEALNRELTEEVGFAAEHVDPGFLEWFDYESRSGRRTRQFTVSVPLTGRQVKLSEEHTSYRWISSEQVDSTNATPETKNLLRSWFTAAL</sequence>
<dbReference type="Gene3D" id="3.40.50.150">
    <property type="entry name" value="Vaccinia Virus protein VP39"/>
    <property type="match status" value="1"/>
</dbReference>
<reference evidence="4 5" key="1">
    <citation type="submission" date="2019-12" db="EMBL/GenBank/DDBJ databases">
        <title>Nesterenkonia muleiensis sp. nov., a novel actinobacterium isolated from sap of Populus euphratica.</title>
        <authorList>
            <person name="Wang R."/>
        </authorList>
    </citation>
    <scope>NUCLEOTIDE SEQUENCE [LARGE SCALE GENOMIC DNA]</scope>
    <source>
        <strain evidence="4 5">F10</strain>
    </source>
</reference>
<keyword evidence="1 4" id="KW-0808">Transferase</keyword>
<dbReference type="PANTHER" id="PTHR43861">
    <property type="entry name" value="TRANS-ACONITATE 2-METHYLTRANSFERASE-RELATED"/>
    <property type="match status" value="1"/>
</dbReference>
<dbReference type="CDD" id="cd02440">
    <property type="entry name" value="AdoMet_MTases"/>
    <property type="match status" value="1"/>
</dbReference>
<organism evidence="4 5">
    <name type="scientific">Nesterenkonia alkaliphila</name>
    <dbReference type="NCBI Taxonomy" id="1463631"/>
    <lineage>
        <taxon>Bacteria</taxon>
        <taxon>Bacillati</taxon>
        <taxon>Actinomycetota</taxon>
        <taxon>Actinomycetes</taxon>
        <taxon>Micrococcales</taxon>
        <taxon>Micrococcaceae</taxon>
        <taxon>Nesterenkonia</taxon>
    </lineage>
</organism>
<dbReference type="AlphaFoldDB" id="A0A7K1UKZ8"/>
<dbReference type="InterPro" id="IPR015797">
    <property type="entry name" value="NUDIX_hydrolase-like_dom_sf"/>
</dbReference>
<name>A0A7K1UKZ8_9MICC</name>
<proteinExistence type="predicted"/>
<dbReference type="Gene3D" id="3.90.79.10">
    <property type="entry name" value="Nucleoside Triphosphate Pyrophosphohydrolase"/>
    <property type="match status" value="1"/>
</dbReference>
<keyword evidence="4" id="KW-0489">Methyltransferase</keyword>
<dbReference type="InterPro" id="IPR020084">
    <property type="entry name" value="NUDIX_hydrolase_CS"/>
</dbReference>
<dbReference type="Pfam" id="PF00293">
    <property type="entry name" value="NUDIX"/>
    <property type="match status" value="1"/>
</dbReference>
<dbReference type="InterPro" id="IPR041698">
    <property type="entry name" value="Methyltransf_25"/>
</dbReference>
<keyword evidence="5" id="KW-1185">Reference proteome</keyword>
<dbReference type="PROSITE" id="PS00893">
    <property type="entry name" value="NUDIX_BOX"/>
    <property type="match status" value="1"/>
</dbReference>
<dbReference type="Proteomes" id="UP000460157">
    <property type="component" value="Unassembled WGS sequence"/>
</dbReference>